<proteinExistence type="predicted"/>
<protein>
    <recommendedName>
        <fullName evidence="4">Lipoprotein</fullName>
    </recommendedName>
</protein>
<evidence type="ECO:0000313" key="3">
    <source>
        <dbReference type="Proteomes" id="UP000278907"/>
    </source>
</evidence>
<sequence>MKHCLGMFAALLVTGLVACGGMESGEAQEEFGQQSSALSCSAACSSGTLTCQGASCSAVDGSHVQCDGVYQYCPTTPPPLICSRANACVFINGTACPSPGASRDCCLEGLPTGGCYCTFNGRWTCTVPPEDP</sequence>
<evidence type="ECO:0000256" key="1">
    <source>
        <dbReference type="SAM" id="SignalP"/>
    </source>
</evidence>
<organism evidence="2 3">
    <name type="scientific">Corallococcus praedator</name>
    <dbReference type="NCBI Taxonomy" id="2316724"/>
    <lineage>
        <taxon>Bacteria</taxon>
        <taxon>Pseudomonadati</taxon>
        <taxon>Myxococcota</taxon>
        <taxon>Myxococcia</taxon>
        <taxon>Myxococcales</taxon>
        <taxon>Cystobacterineae</taxon>
        <taxon>Myxococcaceae</taxon>
        <taxon>Corallococcus</taxon>
    </lineage>
</organism>
<reference evidence="2 3" key="1">
    <citation type="submission" date="2018-09" db="EMBL/GenBank/DDBJ databases">
        <authorList>
            <person name="Livingstone P.G."/>
            <person name="Whitworth D.E."/>
        </authorList>
    </citation>
    <scope>NUCLEOTIDE SEQUENCE [LARGE SCALE GENOMIC DNA]</scope>
    <source>
        <strain evidence="2 3">CA031B</strain>
    </source>
</reference>
<dbReference type="PROSITE" id="PS51257">
    <property type="entry name" value="PROKAR_LIPOPROTEIN"/>
    <property type="match status" value="1"/>
</dbReference>
<keyword evidence="1" id="KW-0732">Signal</keyword>
<accession>A0ABX9QQK2</accession>
<keyword evidence="3" id="KW-1185">Reference proteome</keyword>
<comment type="caution">
    <text evidence="2">The sequence shown here is derived from an EMBL/GenBank/DDBJ whole genome shotgun (WGS) entry which is preliminary data.</text>
</comment>
<dbReference type="Proteomes" id="UP000278907">
    <property type="component" value="Unassembled WGS sequence"/>
</dbReference>
<feature type="signal peptide" evidence="1">
    <location>
        <begin position="1"/>
        <end position="18"/>
    </location>
</feature>
<feature type="chain" id="PRO_5046366798" description="Lipoprotein" evidence="1">
    <location>
        <begin position="19"/>
        <end position="132"/>
    </location>
</feature>
<gene>
    <name evidence="2" type="ORF">D7Y13_02165</name>
</gene>
<name>A0ABX9QQK2_9BACT</name>
<dbReference type="EMBL" id="RAWI01000007">
    <property type="protein sequence ID" value="RKI16765.1"/>
    <property type="molecule type" value="Genomic_DNA"/>
</dbReference>
<evidence type="ECO:0000313" key="2">
    <source>
        <dbReference type="EMBL" id="RKI16765.1"/>
    </source>
</evidence>
<dbReference type="RefSeq" id="WP_120531494.1">
    <property type="nucleotide sequence ID" value="NZ_RAWI01000007.1"/>
</dbReference>
<evidence type="ECO:0008006" key="4">
    <source>
        <dbReference type="Google" id="ProtNLM"/>
    </source>
</evidence>